<dbReference type="SUPFAM" id="SSF101898">
    <property type="entry name" value="NHL repeat"/>
    <property type="match status" value="1"/>
</dbReference>
<name>A0ABW5EIV3_9BURK</name>
<organism evidence="1 2">
    <name type="scientific">Delftia deserti</name>
    <dbReference type="NCBI Taxonomy" id="1651218"/>
    <lineage>
        <taxon>Bacteria</taxon>
        <taxon>Pseudomonadati</taxon>
        <taxon>Pseudomonadota</taxon>
        <taxon>Betaproteobacteria</taxon>
        <taxon>Burkholderiales</taxon>
        <taxon>Comamonadaceae</taxon>
        <taxon>Delftia</taxon>
    </lineage>
</organism>
<proteinExistence type="predicted"/>
<evidence type="ECO:0008006" key="3">
    <source>
        <dbReference type="Google" id="ProtNLM"/>
    </source>
</evidence>
<dbReference type="Proteomes" id="UP001597287">
    <property type="component" value="Unassembled WGS sequence"/>
</dbReference>
<dbReference type="Gene3D" id="2.130.10.10">
    <property type="entry name" value="YVTN repeat-like/Quinoprotein amine dehydrogenase"/>
    <property type="match status" value="1"/>
</dbReference>
<dbReference type="EMBL" id="JBHUIG010000003">
    <property type="protein sequence ID" value="MFD2317623.1"/>
    <property type="molecule type" value="Genomic_DNA"/>
</dbReference>
<dbReference type="InterPro" id="IPR015943">
    <property type="entry name" value="WD40/YVTN_repeat-like_dom_sf"/>
</dbReference>
<sequence length="323" mass="36175">MKSTPITFDKCLAIEDDYYMFSSRPDGIDDSAEFSRIFFYDAQSSGDPWRHLDLPNFTTVSICSSIKAMGDRRKYVILSNNGEVSVYWPGGASTENIAEAGLDKELPIYGYLNSLKEIDGVLYACGGGGGGQIYKRGTNGWCDIAGKLRKKSPTPKANLSLNTLEIGDDISDIDGYSEDDLYAAGRDGIYHFDGKLWSEVDISTDEIIMSIFCAPDGAIWACGFNGAILRGDFKNGFKDMSHYDDNMILTKMVFFQNKIYFSSNKGLFSLDYKKEKSKLYKIKEIKECEDISVHKETLICIGPKKITIFNNNGHRELKHPDLK</sequence>
<evidence type="ECO:0000313" key="1">
    <source>
        <dbReference type="EMBL" id="MFD2317623.1"/>
    </source>
</evidence>
<dbReference type="RefSeq" id="WP_380110166.1">
    <property type="nucleotide sequence ID" value="NZ_JBHSIH010000001.1"/>
</dbReference>
<accession>A0ABW5EIV3</accession>
<keyword evidence="2" id="KW-1185">Reference proteome</keyword>
<evidence type="ECO:0000313" key="2">
    <source>
        <dbReference type="Proteomes" id="UP001597287"/>
    </source>
</evidence>
<protein>
    <recommendedName>
        <fullName evidence="3">Two component regulator propeller</fullName>
    </recommendedName>
</protein>
<comment type="caution">
    <text evidence="1">The sequence shown here is derived from an EMBL/GenBank/DDBJ whole genome shotgun (WGS) entry which is preliminary data.</text>
</comment>
<reference evidence="2" key="1">
    <citation type="journal article" date="2019" name="Int. J. Syst. Evol. Microbiol.">
        <title>The Global Catalogue of Microorganisms (GCM) 10K type strain sequencing project: providing services to taxonomists for standard genome sequencing and annotation.</title>
        <authorList>
            <consortium name="The Broad Institute Genomics Platform"/>
            <consortium name="The Broad Institute Genome Sequencing Center for Infectious Disease"/>
            <person name="Wu L."/>
            <person name="Ma J."/>
        </authorList>
    </citation>
    <scope>NUCLEOTIDE SEQUENCE [LARGE SCALE GENOMIC DNA]</scope>
    <source>
        <strain evidence="2">CCUG 62793</strain>
    </source>
</reference>
<gene>
    <name evidence="1" type="ORF">ACFSPV_02800</name>
</gene>